<proteinExistence type="predicted"/>
<evidence type="ECO:0000313" key="1">
    <source>
        <dbReference type="EMBL" id="MDK9501519.1"/>
    </source>
</evidence>
<name>A0ABT7H6I5_9ACTN</name>
<comment type="caution">
    <text evidence="1">The sequence shown here is derived from an EMBL/GenBank/DDBJ whole genome shotgun (WGS) entry which is preliminary data.</text>
</comment>
<evidence type="ECO:0000313" key="2">
    <source>
        <dbReference type="Proteomes" id="UP001223390"/>
    </source>
</evidence>
<organism evidence="1 2">
    <name type="scientific">Streptomyces katrae</name>
    <dbReference type="NCBI Taxonomy" id="68223"/>
    <lineage>
        <taxon>Bacteria</taxon>
        <taxon>Bacillati</taxon>
        <taxon>Actinomycetota</taxon>
        <taxon>Actinomycetes</taxon>
        <taxon>Kitasatosporales</taxon>
        <taxon>Streptomycetaceae</taxon>
        <taxon>Streptomyces</taxon>
    </lineage>
</organism>
<feature type="non-terminal residue" evidence="1">
    <location>
        <position position="135"/>
    </location>
</feature>
<dbReference type="Proteomes" id="UP001223390">
    <property type="component" value="Unassembled WGS sequence"/>
</dbReference>
<dbReference type="EMBL" id="JASITI010000154">
    <property type="protein sequence ID" value="MDK9501519.1"/>
    <property type="molecule type" value="Genomic_DNA"/>
</dbReference>
<accession>A0ABT7H6I5</accession>
<feature type="non-terminal residue" evidence="1">
    <location>
        <position position="1"/>
    </location>
</feature>
<protein>
    <submittedName>
        <fullName evidence="1">Uncharacterized protein</fullName>
    </submittedName>
</protein>
<sequence>DDKQLPSWFRDSRTAMKETGKALVAWDEWGKNPARAAGAVTFNVLTTVFTGGAGTAAKTGGIAKVLSVAGKAGKIIDPMTYIGKAGSLAKLKIGELFSNLGKVDGAFPKLDDVVWKDLPKADAPGIKFPHPDDTV</sequence>
<keyword evidence="2" id="KW-1185">Reference proteome</keyword>
<reference evidence="1 2" key="1">
    <citation type="submission" date="2023-05" db="EMBL/GenBank/DDBJ databases">
        <title>Sequencing and Assembly of Streptomyces sp. NP73.</title>
        <authorList>
            <person name="Konwar A.N."/>
            <person name="Saikia K."/>
            <person name="Thakur D."/>
        </authorList>
    </citation>
    <scope>NUCLEOTIDE SEQUENCE [LARGE SCALE GENOMIC DNA]</scope>
    <source>
        <strain evidence="1 2">NP73</strain>
    </source>
</reference>
<gene>
    <name evidence="1" type="ORF">QEZ40_001589</name>
</gene>